<keyword evidence="1" id="KW-0862">Zinc</keyword>
<keyword evidence="1" id="KW-0863">Zinc-finger</keyword>
<sequence>MNDERPISGQLRQSHPVSTVREEVRSGAERSITSSHQSALVVALSTPTNPTDNEYDDASATPQQFAISEDENATVGYEILTQESVQQDEGSRTEDNVADRSHDFAQEQTGRYSGSSSEQDSHHYSSSYAFPSNNALQREAETRRGGQEQIGLAWSSRDASGIEDGDGDGNTFVHGDDDEEWLVIDSQEPRPNWQPAGHGFASSRNTNRLRPADGDVYGVELRELLSRRSVSNLLSSGFRESLDQLIRSYVQRQEHEWNLEGQIPATTGPGSSRNEDHIEIRIIDEQNRGDSDTAPQSSSSALSPADRTQQRQWAQQTMHHRSEFVDWDAIHILRDELSGVQRGMSSMQQMLEACMEMQIEMQRSIRQEVSAALNRSLTTRDEEETLEGGSQWKLARKGTCCICCDSQIDSLLYRCGHMCTCSKCASELLHGAGRCPLCRAPIIEAIRAYCIL</sequence>
<evidence type="ECO:0000313" key="4">
    <source>
        <dbReference type="EMBL" id="PWZ58961.1"/>
    </source>
</evidence>
<proteinExistence type="predicted"/>
<gene>
    <name evidence="4" type="ORF">Zm00014a_042138</name>
</gene>
<dbReference type="CDD" id="cd16647">
    <property type="entry name" value="mRING-HC-C3HC5_NEU1"/>
    <property type="match status" value="1"/>
</dbReference>
<dbReference type="Gene3D" id="3.30.40.10">
    <property type="entry name" value="Zinc/RING finger domain, C3HC4 (zinc finger)"/>
    <property type="match status" value="1"/>
</dbReference>
<evidence type="ECO:0000256" key="2">
    <source>
        <dbReference type="SAM" id="MobiDB-lite"/>
    </source>
</evidence>
<feature type="compositionally biased region" description="Basic and acidic residues" evidence="2">
    <location>
        <begin position="89"/>
        <end position="105"/>
    </location>
</feature>
<keyword evidence="1" id="KW-0479">Metal-binding</keyword>
<name>A0A317YM05_MAIZE</name>
<dbReference type="GO" id="GO:0008270">
    <property type="term" value="F:zinc ion binding"/>
    <property type="evidence" value="ECO:0007669"/>
    <property type="project" value="UniProtKB-KW"/>
</dbReference>
<feature type="domain" description="RING-type" evidence="3">
    <location>
        <begin position="400"/>
        <end position="439"/>
    </location>
</feature>
<accession>A0A317YM05</accession>
<feature type="region of interest" description="Disordered" evidence="2">
    <location>
        <begin position="188"/>
        <end position="210"/>
    </location>
</feature>
<dbReference type="InterPro" id="IPR013083">
    <property type="entry name" value="Znf_RING/FYVE/PHD"/>
</dbReference>
<dbReference type="PROSITE" id="PS50089">
    <property type="entry name" value="ZF_RING_2"/>
    <property type="match status" value="1"/>
</dbReference>
<dbReference type="InterPro" id="IPR001841">
    <property type="entry name" value="Znf_RING"/>
</dbReference>
<feature type="region of interest" description="Disordered" evidence="2">
    <location>
        <begin position="284"/>
        <end position="315"/>
    </location>
</feature>
<evidence type="ECO:0000259" key="3">
    <source>
        <dbReference type="PROSITE" id="PS50089"/>
    </source>
</evidence>
<dbReference type="Proteomes" id="UP000251960">
    <property type="component" value="Chromosome 1"/>
</dbReference>
<reference evidence="4" key="1">
    <citation type="journal article" date="2018" name="Nat. Genet.">
        <title>Extensive intraspecific gene order and gene structural variations between Mo17 and other maize genomes.</title>
        <authorList>
            <person name="Sun S."/>
            <person name="Zhou Y."/>
            <person name="Chen J."/>
            <person name="Shi J."/>
            <person name="Zhao H."/>
            <person name="Zhao H."/>
            <person name="Song W."/>
            <person name="Zhang M."/>
            <person name="Cui Y."/>
            <person name="Dong X."/>
            <person name="Liu H."/>
            <person name="Ma X."/>
            <person name="Jiao Y."/>
            <person name="Wang B."/>
            <person name="Wei X."/>
            <person name="Stein J.C."/>
            <person name="Glaubitz J.C."/>
            <person name="Lu F."/>
            <person name="Yu G."/>
            <person name="Liang C."/>
            <person name="Fengler K."/>
            <person name="Li B."/>
            <person name="Rafalski A."/>
            <person name="Schnable P.S."/>
            <person name="Ware D.H."/>
            <person name="Buckler E.S."/>
            <person name="Lai J."/>
        </authorList>
    </citation>
    <scope>NUCLEOTIDE SEQUENCE [LARGE SCALE GENOMIC DNA]</scope>
    <source>
        <tissue evidence="4">Seedling</tissue>
    </source>
</reference>
<dbReference type="SUPFAM" id="SSF57850">
    <property type="entry name" value="RING/U-box"/>
    <property type="match status" value="1"/>
</dbReference>
<feature type="compositionally biased region" description="Low complexity" evidence="2">
    <location>
        <begin position="112"/>
        <end position="128"/>
    </location>
</feature>
<dbReference type="Pfam" id="PF13920">
    <property type="entry name" value="zf-C3HC4_3"/>
    <property type="match status" value="1"/>
</dbReference>
<comment type="caution">
    <text evidence="4">The sequence shown here is derived from an EMBL/GenBank/DDBJ whole genome shotgun (WGS) entry which is preliminary data.</text>
</comment>
<dbReference type="PANTHER" id="PTHR46519">
    <property type="entry name" value="RING/U-BOX SUPERFAMILY PROTEIN"/>
    <property type="match status" value="1"/>
</dbReference>
<protein>
    <submittedName>
        <fullName evidence="4">Protein neuralized</fullName>
    </submittedName>
</protein>
<feature type="region of interest" description="Disordered" evidence="2">
    <location>
        <begin position="1"/>
        <end position="175"/>
    </location>
</feature>
<evidence type="ECO:0000256" key="1">
    <source>
        <dbReference type="PROSITE-ProRule" id="PRU00175"/>
    </source>
</evidence>
<feature type="compositionally biased region" description="Low complexity" evidence="2">
    <location>
        <begin position="292"/>
        <end position="306"/>
    </location>
</feature>
<organism evidence="4">
    <name type="scientific">Zea mays</name>
    <name type="common">Maize</name>
    <dbReference type="NCBI Taxonomy" id="4577"/>
    <lineage>
        <taxon>Eukaryota</taxon>
        <taxon>Viridiplantae</taxon>
        <taxon>Streptophyta</taxon>
        <taxon>Embryophyta</taxon>
        <taxon>Tracheophyta</taxon>
        <taxon>Spermatophyta</taxon>
        <taxon>Magnoliopsida</taxon>
        <taxon>Liliopsida</taxon>
        <taxon>Poales</taxon>
        <taxon>Poaceae</taxon>
        <taxon>PACMAD clade</taxon>
        <taxon>Panicoideae</taxon>
        <taxon>Andropogonodae</taxon>
        <taxon>Andropogoneae</taxon>
        <taxon>Tripsacinae</taxon>
        <taxon>Zea</taxon>
    </lineage>
</organism>
<dbReference type="AlphaFoldDB" id="A0A317YM05"/>
<dbReference type="PANTHER" id="PTHR46519:SF5">
    <property type="entry name" value="RING_U-BOX SUPERFAMILY PROTEIN"/>
    <property type="match status" value="1"/>
</dbReference>
<dbReference type="EMBL" id="NCVQ01000001">
    <property type="protein sequence ID" value="PWZ58961.1"/>
    <property type="molecule type" value="Genomic_DNA"/>
</dbReference>